<reference evidence="3 4" key="1">
    <citation type="submission" date="2024-09" db="EMBL/GenBank/DDBJ databases">
        <authorList>
            <person name="Sun Q."/>
            <person name="Mori K."/>
        </authorList>
    </citation>
    <scope>NUCLEOTIDE SEQUENCE [LARGE SCALE GENOMIC DNA]</scope>
    <source>
        <strain evidence="3 4">KCTC 23076</strain>
    </source>
</reference>
<feature type="transmembrane region" description="Helical" evidence="2">
    <location>
        <begin position="108"/>
        <end position="129"/>
    </location>
</feature>
<name>A0ABV6RVS3_9GAMM</name>
<dbReference type="EMBL" id="JBHLTG010000007">
    <property type="protein sequence ID" value="MFC0681085.1"/>
    <property type="molecule type" value="Genomic_DNA"/>
</dbReference>
<keyword evidence="4" id="KW-1185">Reference proteome</keyword>
<keyword evidence="2" id="KW-1133">Transmembrane helix</keyword>
<keyword evidence="2" id="KW-0812">Transmembrane</keyword>
<feature type="transmembrane region" description="Helical" evidence="2">
    <location>
        <begin position="45"/>
        <end position="69"/>
    </location>
</feature>
<comment type="caution">
    <text evidence="3">The sequence shown here is derived from an EMBL/GenBank/DDBJ whole genome shotgun (WGS) entry which is preliminary data.</text>
</comment>
<feature type="transmembrane region" description="Helical" evidence="2">
    <location>
        <begin position="75"/>
        <end position="96"/>
    </location>
</feature>
<evidence type="ECO:0000256" key="1">
    <source>
        <dbReference type="SAM" id="MobiDB-lite"/>
    </source>
</evidence>
<proteinExistence type="predicted"/>
<gene>
    <name evidence="3" type="ORF">ACFFGH_24925</name>
</gene>
<sequence>MTYAYPEENTLGVPLARRGRRSARAASRTVNRASQAYRGSLGTSYLAAGAIVLVALRAIYGLAWFAGYWESYPEPLLALAAWLALLATGLFAVVELRGPGEHLSGGKFALFLVGITVATGLDLVAVWGLGDIGRYATASVAAGMALLLVLTLRGAVELLISAGLLGAVLATAMVLETGISTAHLAQQIATLAFAVLPTVIGVVLVHGFRRMMQVELDRVLVQSTVSAPRFAVGMLASEELARLDLDAEKLLHSIANGSVPLPLDGRTASKAASLATELRLHLIEGRRETWLYHAITESDLLGKSVTLSDPGSLAGLLDPRQRDGLLSAVWLLVSDSAKPTSARTAQLTLGPVVPETDFQSSIRFPIEIQTTGVSRARVDPSVWEALGKVGSYLDSSRNSSLRVEILCVVARPSDVHTPSRDAGRDTTPEDSTQENPSSAAPAPMER</sequence>
<feature type="transmembrane region" description="Helical" evidence="2">
    <location>
        <begin position="159"/>
        <end position="182"/>
    </location>
</feature>
<feature type="transmembrane region" description="Helical" evidence="2">
    <location>
        <begin position="188"/>
        <end position="208"/>
    </location>
</feature>
<feature type="region of interest" description="Disordered" evidence="1">
    <location>
        <begin position="414"/>
        <end position="446"/>
    </location>
</feature>
<feature type="transmembrane region" description="Helical" evidence="2">
    <location>
        <begin position="135"/>
        <end position="152"/>
    </location>
</feature>
<keyword evidence="2" id="KW-0472">Membrane</keyword>
<organism evidence="3 4">
    <name type="scientific">Lysobacter korlensis</name>
    <dbReference type="NCBI Taxonomy" id="553636"/>
    <lineage>
        <taxon>Bacteria</taxon>
        <taxon>Pseudomonadati</taxon>
        <taxon>Pseudomonadota</taxon>
        <taxon>Gammaproteobacteria</taxon>
        <taxon>Lysobacterales</taxon>
        <taxon>Lysobacteraceae</taxon>
        <taxon>Lysobacter</taxon>
    </lineage>
</organism>
<evidence type="ECO:0000256" key="2">
    <source>
        <dbReference type="SAM" id="Phobius"/>
    </source>
</evidence>
<evidence type="ECO:0000313" key="4">
    <source>
        <dbReference type="Proteomes" id="UP001589896"/>
    </source>
</evidence>
<feature type="compositionally biased region" description="Basic and acidic residues" evidence="1">
    <location>
        <begin position="414"/>
        <end position="427"/>
    </location>
</feature>
<dbReference type="Proteomes" id="UP001589896">
    <property type="component" value="Unassembled WGS sequence"/>
</dbReference>
<feature type="compositionally biased region" description="Polar residues" evidence="1">
    <location>
        <begin position="429"/>
        <end position="438"/>
    </location>
</feature>
<accession>A0ABV6RVS3</accession>
<dbReference type="RefSeq" id="WP_386673388.1">
    <property type="nucleotide sequence ID" value="NZ_JBHLTG010000007.1"/>
</dbReference>
<protein>
    <submittedName>
        <fullName evidence="3">Uncharacterized protein</fullName>
    </submittedName>
</protein>
<evidence type="ECO:0000313" key="3">
    <source>
        <dbReference type="EMBL" id="MFC0681085.1"/>
    </source>
</evidence>